<dbReference type="GO" id="GO:0005743">
    <property type="term" value="C:mitochondrial inner membrane"/>
    <property type="evidence" value="ECO:0007669"/>
    <property type="project" value="UniProtKB-SubCell"/>
</dbReference>
<proteinExistence type="inferred from homology"/>
<keyword evidence="5" id="KW-0677">Repeat</keyword>
<evidence type="ECO:0000256" key="7">
    <source>
        <dbReference type="ARBA" id="ARBA00022989"/>
    </source>
</evidence>
<dbReference type="Gene3D" id="1.50.40.10">
    <property type="entry name" value="Mitochondrial carrier domain"/>
    <property type="match status" value="1"/>
</dbReference>
<dbReference type="EMBL" id="OV651818">
    <property type="protein sequence ID" value="CAH1112388.1"/>
    <property type="molecule type" value="Genomic_DNA"/>
</dbReference>
<dbReference type="InterPro" id="IPR018108">
    <property type="entry name" value="MCP_transmembrane"/>
</dbReference>
<feature type="repeat" description="Solcar" evidence="10">
    <location>
        <begin position="207"/>
        <end position="298"/>
    </location>
</feature>
<keyword evidence="4 10" id="KW-0812">Transmembrane</keyword>
<name>A0A9P0GKE6_9CUCU</name>
<keyword evidence="7 12" id="KW-1133">Transmembrane helix</keyword>
<evidence type="ECO:0000256" key="11">
    <source>
        <dbReference type="RuleBase" id="RU000488"/>
    </source>
</evidence>
<keyword evidence="14" id="KW-1185">Reference proteome</keyword>
<evidence type="ECO:0000256" key="5">
    <source>
        <dbReference type="ARBA" id="ARBA00022737"/>
    </source>
</evidence>
<protein>
    <recommendedName>
        <fullName evidence="15">Mitochondrial uncoupling protein 4</fullName>
    </recommendedName>
</protein>
<evidence type="ECO:0000256" key="3">
    <source>
        <dbReference type="ARBA" id="ARBA00022448"/>
    </source>
</evidence>
<dbReference type="InterPro" id="IPR023395">
    <property type="entry name" value="MCP_dom_sf"/>
</dbReference>
<dbReference type="AlphaFoldDB" id="A0A9P0GKE6"/>
<evidence type="ECO:0000313" key="13">
    <source>
        <dbReference type="EMBL" id="CAH1112388.1"/>
    </source>
</evidence>
<dbReference type="PROSITE" id="PS50920">
    <property type="entry name" value="SOLCAR"/>
    <property type="match status" value="3"/>
</dbReference>
<dbReference type="OrthoDB" id="756301at2759"/>
<feature type="transmembrane region" description="Helical" evidence="12">
    <location>
        <begin position="7"/>
        <end position="25"/>
    </location>
</feature>
<comment type="subcellular location">
    <subcellularLocation>
        <location evidence="1">Mitochondrion inner membrane</location>
        <topology evidence="1">Multi-pass membrane protein</topology>
    </subcellularLocation>
</comment>
<evidence type="ECO:0000256" key="6">
    <source>
        <dbReference type="ARBA" id="ARBA00022792"/>
    </source>
</evidence>
<dbReference type="Proteomes" id="UP001153636">
    <property type="component" value="Chromosome 6"/>
</dbReference>
<keyword evidence="3 11" id="KW-0813">Transport</keyword>
<evidence type="ECO:0000313" key="14">
    <source>
        <dbReference type="Proteomes" id="UP001153636"/>
    </source>
</evidence>
<keyword evidence="9 10" id="KW-0472">Membrane</keyword>
<evidence type="ECO:0000256" key="8">
    <source>
        <dbReference type="ARBA" id="ARBA00023128"/>
    </source>
</evidence>
<evidence type="ECO:0000256" key="10">
    <source>
        <dbReference type="PROSITE-ProRule" id="PRU00282"/>
    </source>
</evidence>
<feature type="transmembrane region" description="Helical" evidence="12">
    <location>
        <begin position="106"/>
        <end position="125"/>
    </location>
</feature>
<feature type="transmembrane region" description="Helical" evidence="12">
    <location>
        <begin position="169"/>
        <end position="189"/>
    </location>
</feature>
<feature type="repeat" description="Solcar" evidence="10">
    <location>
        <begin position="4"/>
        <end position="96"/>
    </location>
</feature>
<evidence type="ECO:0000256" key="1">
    <source>
        <dbReference type="ARBA" id="ARBA00004448"/>
    </source>
</evidence>
<dbReference type="InterPro" id="IPR050391">
    <property type="entry name" value="Mito_Metabolite_Transporter"/>
</dbReference>
<evidence type="ECO:0000256" key="2">
    <source>
        <dbReference type="ARBA" id="ARBA00006375"/>
    </source>
</evidence>
<accession>A0A9P0GKE6</accession>
<evidence type="ECO:0000256" key="9">
    <source>
        <dbReference type="ARBA" id="ARBA00023136"/>
    </source>
</evidence>
<dbReference type="FunFam" id="1.50.40.10:FF:000062">
    <property type="entry name" value="mitochondrial uncoupling protein 3"/>
    <property type="match status" value="1"/>
</dbReference>
<evidence type="ECO:0000256" key="12">
    <source>
        <dbReference type="SAM" id="Phobius"/>
    </source>
</evidence>
<comment type="similarity">
    <text evidence="2 11">Belongs to the mitochondrial carrier (TC 2.A.29) family.</text>
</comment>
<reference evidence="13" key="1">
    <citation type="submission" date="2022-01" db="EMBL/GenBank/DDBJ databases">
        <authorList>
            <person name="King R."/>
        </authorList>
    </citation>
    <scope>NUCLEOTIDE SEQUENCE</scope>
</reference>
<feature type="repeat" description="Solcar" evidence="10">
    <location>
        <begin position="106"/>
        <end position="198"/>
    </location>
</feature>
<sequence>MWVNSFWCIYICGVIAACHTEIYTYPLDLVKTRLQIQGSLHDSIPEAPRRGMMKTAVGVVKEEGFFSLWTGISALWIRHVIYSGTRITVYNEIRGLFQKYGSEDKLALWQAIICGMACGFVAQLLSNPMDLIKVQLQMEGKRKLLGLPPRGTGFCNAFKRVYSIGGIRGLWIGWVPSCLRAILVAIGDLTTYDTAKRFFIKHFGLSDRIALHSLASFIAGLASTILSNPSDVIKSRIMNQPVDMHGKGLSYKGTWDCFKTTVKEEGFWALYKGFWPTWLRLGPWAVIYWDSYEYIRIIIGGKTF</sequence>
<evidence type="ECO:0008006" key="15">
    <source>
        <dbReference type="Google" id="ProtNLM"/>
    </source>
</evidence>
<gene>
    <name evidence="13" type="ORF">PSYICH_LOCUS12533</name>
</gene>
<keyword evidence="6" id="KW-0999">Mitochondrion inner membrane</keyword>
<dbReference type="Pfam" id="PF00153">
    <property type="entry name" value="Mito_carr"/>
    <property type="match status" value="3"/>
</dbReference>
<dbReference type="PANTHER" id="PTHR45618">
    <property type="entry name" value="MITOCHONDRIAL DICARBOXYLATE CARRIER-RELATED"/>
    <property type="match status" value="1"/>
</dbReference>
<keyword evidence="8" id="KW-0496">Mitochondrion</keyword>
<evidence type="ECO:0000256" key="4">
    <source>
        <dbReference type="ARBA" id="ARBA00022692"/>
    </source>
</evidence>
<feature type="transmembrane region" description="Helical" evidence="12">
    <location>
        <begin position="209"/>
        <end position="228"/>
    </location>
</feature>
<dbReference type="SUPFAM" id="SSF103506">
    <property type="entry name" value="Mitochondrial carrier"/>
    <property type="match status" value="1"/>
</dbReference>
<organism evidence="13 14">
    <name type="scientific">Psylliodes chrysocephalus</name>
    <dbReference type="NCBI Taxonomy" id="3402493"/>
    <lineage>
        <taxon>Eukaryota</taxon>
        <taxon>Metazoa</taxon>
        <taxon>Ecdysozoa</taxon>
        <taxon>Arthropoda</taxon>
        <taxon>Hexapoda</taxon>
        <taxon>Insecta</taxon>
        <taxon>Pterygota</taxon>
        <taxon>Neoptera</taxon>
        <taxon>Endopterygota</taxon>
        <taxon>Coleoptera</taxon>
        <taxon>Polyphaga</taxon>
        <taxon>Cucujiformia</taxon>
        <taxon>Chrysomeloidea</taxon>
        <taxon>Chrysomelidae</taxon>
        <taxon>Galerucinae</taxon>
        <taxon>Alticini</taxon>
        <taxon>Psylliodes</taxon>
    </lineage>
</organism>